<dbReference type="EMBL" id="FNBJ01000085">
    <property type="protein sequence ID" value="SDG29131.1"/>
    <property type="molecule type" value="Genomic_DNA"/>
</dbReference>
<evidence type="ECO:0000313" key="2">
    <source>
        <dbReference type="EMBL" id="SET30179.1"/>
    </source>
</evidence>
<organism evidence="2 3">
    <name type="scientific">Halanaerobium congolense</name>
    <dbReference type="NCBI Taxonomy" id="54121"/>
    <lineage>
        <taxon>Bacteria</taxon>
        <taxon>Bacillati</taxon>
        <taxon>Bacillota</taxon>
        <taxon>Clostridia</taxon>
        <taxon>Halanaerobiales</taxon>
        <taxon>Halanaerobiaceae</taxon>
        <taxon>Halanaerobium</taxon>
    </lineage>
</organism>
<reference evidence="3 4" key="1">
    <citation type="submission" date="2016-10" db="EMBL/GenBank/DDBJ databases">
        <authorList>
            <person name="Varghese N."/>
            <person name="Submissions S."/>
        </authorList>
    </citation>
    <scope>NUCLEOTIDE SEQUENCE [LARGE SCALE GENOMIC DNA]</scope>
    <source>
        <strain evidence="1 4">WG2</strain>
        <strain evidence="2 3">WG5</strain>
    </source>
</reference>
<dbReference type="AlphaFoldDB" id="A0A1I0DD00"/>
<keyword evidence="4" id="KW-1185">Reference proteome</keyword>
<evidence type="ECO:0000313" key="1">
    <source>
        <dbReference type="EMBL" id="SDG29131.1"/>
    </source>
</evidence>
<proteinExistence type="predicted"/>
<sequence length="146" mass="17132">MSRKIGKTKQGELIKLYSAAGKYVVEIDNVVIGRFEEPEEAQRVAKVEMLRSYGLNYDQAKELVNSDVIISYNFLNDWKKESKNKIETKKVGEKWEIFINGTRRGKADTREEAERTADYILISQQYPHWTVQQCWDYVDQEKGFKN</sequence>
<name>A0A1I0DD00_9FIRM</name>
<dbReference type="Proteomes" id="UP000198612">
    <property type="component" value="Unassembled WGS sequence"/>
</dbReference>
<gene>
    <name evidence="1" type="ORF">SAMN04488598_1853</name>
    <name evidence="2" type="ORF">SAMN04515652_1793</name>
</gene>
<evidence type="ECO:0000313" key="3">
    <source>
        <dbReference type="Proteomes" id="UP000198612"/>
    </source>
</evidence>
<accession>A0A1I0DD00</accession>
<protein>
    <submittedName>
        <fullName evidence="2">Uncharacterized protein</fullName>
    </submittedName>
</protein>
<dbReference type="Proteomes" id="UP000199519">
    <property type="component" value="Unassembled WGS sequence"/>
</dbReference>
<dbReference type="RefSeq" id="WP_089721097.1">
    <property type="nucleotide sequence ID" value="NZ_FNBJ01000085.1"/>
</dbReference>
<dbReference type="EMBL" id="FOHG01000079">
    <property type="protein sequence ID" value="SET30179.1"/>
    <property type="molecule type" value="Genomic_DNA"/>
</dbReference>
<evidence type="ECO:0000313" key="4">
    <source>
        <dbReference type="Proteomes" id="UP000199519"/>
    </source>
</evidence>